<dbReference type="Proteomes" id="UP000035199">
    <property type="component" value="Chromosome"/>
</dbReference>
<feature type="transmembrane region" description="Helical" evidence="6">
    <location>
        <begin position="186"/>
        <end position="207"/>
    </location>
</feature>
<dbReference type="RefSeq" id="WP_047261854.1">
    <property type="nucleotide sequence ID" value="NZ_CP011542.1"/>
</dbReference>
<evidence type="ECO:0000256" key="6">
    <source>
        <dbReference type="SAM" id="Phobius"/>
    </source>
</evidence>
<feature type="transmembrane region" description="Helical" evidence="6">
    <location>
        <begin position="103"/>
        <end position="126"/>
    </location>
</feature>
<dbReference type="SUPFAM" id="SSF103473">
    <property type="entry name" value="MFS general substrate transporter"/>
    <property type="match status" value="1"/>
</dbReference>
<dbReference type="Pfam" id="PF07690">
    <property type="entry name" value="MFS_1"/>
    <property type="match status" value="1"/>
</dbReference>
<evidence type="ECO:0000313" key="9">
    <source>
        <dbReference type="Proteomes" id="UP000035199"/>
    </source>
</evidence>
<keyword evidence="2" id="KW-1003">Cell membrane</keyword>
<feature type="transmembrane region" description="Helical" evidence="6">
    <location>
        <begin position="12"/>
        <end position="33"/>
    </location>
</feature>
<reference evidence="8 9" key="1">
    <citation type="journal article" date="2015" name="Genome Announc.">
        <title>Complete Genome Sequence of the Type Strain Corynebacterium mustelae DSM 45274, Isolated from Various Tissues of a Male Ferret with Lethal Sepsis.</title>
        <authorList>
            <person name="Ruckert C."/>
            <person name="Eimer J."/>
            <person name="Winkler A."/>
            <person name="Tauch A."/>
        </authorList>
    </citation>
    <scope>NUCLEOTIDE SEQUENCE [LARGE SCALE GENOMIC DNA]</scope>
    <source>
        <strain evidence="8 9">DSM 45274</strain>
    </source>
</reference>
<keyword evidence="9" id="KW-1185">Reference proteome</keyword>
<reference evidence="9" key="2">
    <citation type="submission" date="2015-05" db="EMBL/GenBank/DDBJ databases">
        <title>Complete genome sequence of Corynebacterium mustelae DSM 45274, isolated from various tissues of a male ferret with lethal sepsis.</title>
        <authorList>
            <person name="Ruckert C."/>
            <person name="Albersmeier A."/>
            <person name="Winkler A."/>
            <person name="Tauch A."/>
        </authorList>
    </citation>
    <scope>NUCLEOTIDE SEQUENCE [LARGE SCALE GENOMIC DNA]</scope>
    <source>
        <strain evidence="9">DSM 45274</strain>
    </source>
</reference>
<dbReference type="PANTHER" id="PTHR23513:SF6">
    <property type="entry name" value="MAJOR FACILITATOR SUPERFAMILY ASSOCIATED DOMAIN-CONTAINING PROTEIN"/>
    <property type="match status" value="1"/>
</dbReference>
<dbReference type="InterPro" id="IPR020846">
    <property type="entry name" value="MFS_dom"/>
</dbReference>
<evidence type="ECO:0000313" key="8">
    <source>
        <dbReference type="EMBL" id="AKK05689.1"/>
    </source>
</evidence>
<evidence type="ECO:0000256" key="5">
    <source>
        <dbReference type="ARBA" id="ARBA00023136"/>
    </source>
</evidence>
<sequence>MYAAGKSAALLGVMMAITYGTMIYLSPVIGALLDRYSRKMGIIFADSVVAISSVGLAVAVSHDADIPVVLTLVFVHSCGMSAQQLSLQASVRELRTEENLTSAAALVALIDNIPLFLGPIVGATVYTLASPAALFAVEAIVATVAVVTVAFLPFPARQHRKISGGVTVGFRFILAERDLRQVQGSFAVLNLANGLALPALLAVVISAESTWPESFRLSVYNIANAGGLVVGAALVLWVGRWLPRSVIVLAGIVGGAVFGRMVLPLVLGVFALVISASFVRNVSAQWANTPLTALWQERTPRDIQASVFGARRFLGQGVYPLALLVGGWWADYGSLGVLFMACAVVELAVAGFLWRSRVLV</sequence>
<dbReference type="AlphaFoldDB" id="A0A0G3GX29"/>
<evidence type="ECO:0000256" key="3">
    <source>
        <dbReference type="ARBA" id="ARBA00022692"/>
    </source>
</evidence>
<dbReference type="InterPro" id="IPR011701">
    <property type="entry name" value="MFS"/>
</dbReference>
<protein>
    <submittedName>
        <fullName evidence="8">Major Facilitator Superfamily transporter</fullName>
    </submittedName>
</protein>
<evidence type="ECO:0000256" key="4">
    <source>
        <dbReference type="ARBA" id="ARBA00022989"/>
    </source>
</evidence>
<dbReference type="PROSITE" id="PS50850">
    <property type="entry name" value="MFS"/>
    <property type="match status" value="1"/>
</dbReference>
<feature type="transmembrane region" description="Helical" evidence="6">
    <location>
        <begin position="132"/>
        <end position="154"/>
    </location>
</feature>
<evidence type="ECO:0000256" key="1">
    <source>
        <dbReference type="ARBA" id="ARBA00004651"/>
    </source>
</evidence>
<dbReference type="OrthoDB" id="5379144at2"/>
<feature type="transmembrane region" description="Helical" evidence="6">
    <location>
        <begin position="219"/>
        <end position="239"/>
    </location>
</feature>
<dbReference type="KEGG" id="cmv:CMUST_06775"/>
<dbReference type="Gene3D" id="1.20.1250.20">
    <property type="entry name" value="MFS general substrate transporter like domains"/>
    <property type="match status" value="1"/>
</dbReference>
<name>A0A0G3GX29_9CORY</name>
<keyword evidence="4 6" id="KW-1133">Transmembrane helix</keyword>
<keyword evidence="3 6" id="KW-0812">Transmembrane</keyword>
<gene>
    <name evidence="8" type="ORF">CMUST_06775</name>
</gene>
<dbReference type="GO" id="GO:0005886">
    <property type="term" value="C:plasma membrane"/>
    <property type="evidence" value="ECO:0007669"/>
    <property type="project" value="UniProtKB-SubCell"/>
</dbReference>
<accession>A0A0G3GX29</accession>
<dbReference type="PATRIC" id="fig|571915.4.peg.1443"/>
<proteinExistence type="predicted"/>
<keyword evidence="5 6" id="KW-0472">Membrane</keyword>
<organism evidence="8 9">
    <name type="scientific">Corynebacterium mustelae</name>
    <dbReference type="NCBI Taxonomy" id="571915"/>
    <lineage>
        <taxon>Bacteria</taxon>
        <taxon>Bacillati</taxon>
        <taxon>Actinomycetota</taxon>
        <taxon>Actinomycetes</taxon>
        <taxon>Mycobacteriales</taxon>
        <taxon>Corynebacteriaceae</taxon>
        <taxon>Corynebacterium</taxon>
    </lineage>
</organism>
<feature type="domain" description="Major facilitator superfamily (MFS) profile" evidence="7">
    <location>
        <begin position="1"/>
        <end position="157"/>
    </location>
</feature>
<comment type="subcellular location">
    <subcellularLocation>
        <location evidence="1">Cell membrane</location>
        <topology evidence="1">Multi-pass membrane protein</topology>
    </subcellularLocation>
</comment>
<feature type="transmembrane region" description="Helical" evidence="6">
    <location>
        <begin position="332"/>
        <end position="354"/>
    </location>
</feature>
<evidence type="ECO:0000256" key="2">
    <source>
        <dbReference type="ARBA" id="ARBA00022475"/>
    </source>
</evidence>
<evidence type="ECO:0000259" key="7">
    <source>
        <dbReference type="PROSITE" id="PS50850"/>
    </source>
</evidence>
<feature type="transmembrane region" description="Helical" evidence="6">
    <location>
        <begin position="246"/>
        <end position="279"/>
    </location>
</feature>
<dbReference type="PANTHER" id="PTHR23513">
    <property type="entry name" value="INTEGRAL MEMBRANE EFFLUX PROTEIN-RELATED"/>
    <property type="match status" value="1"/>
</dbReference>
<dbReference type="GO" id="GO:0022857">
    <property type="term" value="F:transmembrane transporter activity"/>
    <property type="evidence" value="ECO:0007669"/>
    <property type="project" value="InterPro"/>
</dbReference>
<dbReference type="InterPro" id="IPR036259">
    <property type="entry name" value="MFS_trans_sf"/>
</dbReference>
<dbReference type="EMBL" id="CP011542">
    <property type="protein sequence ID" value="AKK05689.1"/>
    <property type="molecule type" value="Genomic_DNA"/>
</dbReference>